<evidence type="ECO:0000313" key="6">
    <source>
        <dbReference type="EMBL" id="NBG66275.1"/>
    </source>
</evidence>
<dbReference type="GO" id="GO:0009253">
    <property type="term" value="P:peptidoglycan catabolic process"/>
    <property type="evidence" value="ECO:0007669"/>
    <property type="project" value="InterPro"/>
</dbReference>
<feature type="chain" id="PRO_5026920596" description="N-acetylmuramoyl-L-alanine amidase" evidence="4">
    <location>
        <begin position="23"/>
        <end position="386"/>
    </location>
</feature>
<evidence type="ECO:0000256" key="4">
    <source>
        <dbReference type="SAM" id="SignalP"/>
    </source>
</evidence>
<evidence type="ECO:0000256" key="2">
    <source>
        <dbReference type="ARBA" id="ARBA00011901"/>
    </source>
</evidence>
<reference evidence="6 7" key="1">
    <citation type="submission" date="2019-12" db="EMBL/GenBank/DDBJ databases">
        <authorList>
            <person name="Zhao J."/>
        </authorList>
    </citation>
    <scope>NUCLEOTIDE SEQUENCE [LARGE SCALE GENOMIC DNA]</scope>
    <source>
        <strain evidence="6 7">S-15</strain>
    </source>
</reference>
<dbReference type="Proteomes" id="UP000470771">
    <property type="component" value="Unassembled WGS sequence"/>
</dbReference>
<dbReference type="PANTHER" id="PTHR30404:SF0">
    <property type="entry name" value="N-ACETYLMURAMOYL-L-ALANINE AMIDASE AMIC"/>
    <property type="match status" value="1"/>
</dbReference>
<organism evidence="6 7">
    <name type="scientific">Acidiluteibacter ferrifornacis</name>
    <dbReference type="NCBI Taxonomy" id="2692424"/>
    <lineage>
        <taxon>Bacteria</taxon>
        <taxon>Pseudomonadati</taxon>
        <taxon>Bacteroidota</taxon>
        <taxon>Flavobacteriia</taxon>
        <taxon>Flavobacteriales</taxon>
        <taxon>Cryomorphaceae</taxon>
        <taxon>Acidiluteibacter</taxon>
    </lineage>
</organism>
<comment type="catalytic activity">
    <reaction evidence="1">
        <text>Hydrolyzes the link between N-acetylmuramoyl residues and L-amino acid residues in certain cell-wall glycopeptides.</text>
        <dbReference type="EC" id="3.5.1.28"/>
    </reaction>
</comment>
<dbReference type="GO" id="GO:0030288">
    <property type="term" value="C:outer membrane-bounded periplasmic space"/>
    <property type="evidence" value="ECO:0007669"/>
    <property type="project" value="TreeGrafter"/>
</dbReference>
<accession>A0A6N9NP42</accession>
<protein>
    <recommendedName>
        <fullName evidence="2">N-acetylmuramoyl-L-alanine amidase</fullName>
        <ecNumber evidence="2">3.5.1.28</ecNumber>
    </recommendedName>
</protein>
<dbReference type="Gene3D" id="3.40.630.40">
    <property type="entry name" value="Zn-dependent exopeptidases"/>
    <property type="match status" value="1"/>
</dbReference>
<evidence type="ECO:0000256" key="3">
    <source>
        <dbReference type="ARBA" id="ARBA00022801"/>
    </source>
</evidence>
<dbReference type="CDD" id="cd02696">
    <property type="entry name" value="MurNAc-LAA"/>
    <property type="match status" value="1"/>
</dbReference>
<feature type="signal peptide" evidence="4">
    <location>
        <begin position="1"/>
        <end position="22"/>
    </location>
</feature>
<evidence type="ECO:0000256" key="1">
    <source>
        <dbReference type="ARBA" id="ARBA00001561"/>
    </source>
</evidence>
<dbReference type="RefSeq" id="WP_160633232.1">
    <property type="nucleotide sequence ID" value="NZ_WWNE01000007.1"/>
</dbReference>
<dbReference type="GO" id="GO:0008745">
    <property type="term" value="F:N-acetylmuramoyl-L-alanine amidase activity"/>
    <property type="evidence" value="ECO:0007669"/>
    <property type="project" value="UniProtKB-EC"/>
</dbReference>
<dbReference type="AlphaFoldDB" id="A0A6N9NP42"/>
<sequence length="386" mass="43256">MKSKRILGLFLVLLTNINFLFAQNGNDDNFFGGIKTVVIDAGHGGKDVGCLGSIGKEKDVALSISLKLGKYLEETFPNLQVIYTRKTDVFIELSERAKIANKNKADLFICIHANAGGANAFGTETYVMGNAKSESNLKAAQRENSSILLEENYEAKYDNFDPNSAESYIALTLMQSAYQQQSIAFAEKVQTQFRERVGRRDRGVKQAPFLVLHQTTMPSVLIETGFLTNHSEEKFLLSDVGQDYLASAIYRAFKEYNAEIEHRAELINEAERKAEMMVEDQKKNTKSERKLENNSASSNEGITFMVQLATSSKLVETKPENFKQLSGVEYYEAGGLYRYTYGSENSLDKISKLQQDAIEKGFKDAFVIAFKDGKRISVNEALKHLK</sequence>
<evidence type="ECO:0000313" key="7">
    <source>
        <dbReference type="Proteomes" id="UP000470771"/>
    </source>
</evidence>
<dbReference type="EMBL" id="WWNE01000007">
    <property type="protein sequence ID" value="NBG66275.1"/>
    <property type="molecule type" value="Genomic_DNA"/>
</dbReference>
<comment type="caution">
    <text evidence="6">The sequence shown here is derived from an EMBL/GenBank/DDBJ whole genome shotgun (WGS) entry which is preliminary data.</text>
</comment>
<dbReference type="SUPFAM" id="SSF53187">
    <property type="entry name" value="Zn-dependent exopeptidases"/>
    <property type="match status" value="1"/>
</dbReference>
<keyword evidence="7" id="KW-1185">Reference proteome</keyword>
<dbReference type="InterPro" id="IPR050695">
    <property type="entry name" value="N-acetylmuramoyl_amidase_3"/>
</dbReference>
<keyword evidence="4" id="KW-0732">Signal</keyword>
<feature type="domain" description="MurNAc-LAA" evidence="5">
    <location>
        <begin position="97"/>
        <end position="254"/>
    </location>
</feature>
<dbReference type="PANTHER" id="PTHR30404">
    <property type="entry name" value="N-ACETYLMURAMOYL-L-ALANINE AMIDASE"/>
    <property type="match status" value="1"/>
</dbReference>
<keyword evidence="3" id="KW-0378">Hydrolase</keyword>
<dbReference type="EC" id="3.5.1.28" evidence="2"/>
<dbReference type="SMART" id="SM00646">
    <property type="entry name" value="Ami_3"/>
    <property type="match status" value="1"/>
</dbReference>
<name>A0A6N9NP42_9FLAO</name>
<dbReference type="InterPro" id="IPR002508">
    <property type="entry name" value="MurNAc-LAA_cat"/>
</dbReference>
<proteinExistence type="predicted"/>
<gene>
    <name evidence="6" type="ORF">GQN54_09115</name>
</gene>
<dbReference type="Pfam" id="PF01520">
    <property type="entry name" value="Amidase_3"/>
    <property type="match status" value="1"/>
</dbReference>
<evidence type="ECO:0000259" key="5">
    <source>
        <dbReference type="SMART" id="SM00646"/>
    </source>
</evidence>
<dbReference type="FunFam" id="3.40.630.40:FF:000005">
    <property type="entry name" value="N-acetylmuramoyl-L-alanine amidase (AmiA)"/>
    <property type="match status" value="1"/>
</dbReference>